<dbReference type="InterPro" id="IPR000182">
    <property type="entry name" value="GNAT_dom"/>
</dbReference>
<feature type="compositionally biased region" description="Low complexity" evidence="3">
    <location>
        <begin position="177"/>
        <end position="198"/>
    </location>
</feature>
<feature type="domain" description="N-acetyltransferase" evidence="4">
    <location>
        <begin position="16"/>
        <end position="166"/>
    </location>
</feature>
<sequence>MGIFHAHPIGMEGAIMIIRPMEESDLDNCVAVVSGILGEPEDVTRDDIEDYMEWDQDEALLLIAESDEGAFLGFAALIVESWNRTARIEWIGLLPEARGVGTGSALMQRLEFHAERMKVRKIYVNTGVSNRGAISFYLSRGFIPEAVFRDWYATGSDAVWLALDLSRSMGRGRKTGKSSGKSSGRPSSKSFNRSSGRANGRGGSGAGKSES</sequence>
<reference evidence="5 6" key="1">
    <citation type="journal article" date="2017" name="ISME J.">
        <title>Potential for microbial H2 and metal transformations associated with novel bacteria and archaea in deep terrestrial subsurface sediments.</title>
        <authorList>
            <person name="Hernsdorf A.W."/>
            <person name="Amano Y."/>
            <person name="Miyakawa K."/>
            <person name="Ise K."/>
            <person name="Suzuki Y."/>
            <person name="Anantharaman K."/>
            <person name="Probst A."/>
            <person name="Burstein D."/>
            <person name="Thomas B.C."/>
            <person name="Banfield J.F."/>
        </authorList>
    </citation>
    <scope>NUCLEOTIDE SEQUENCE [LARGE SCALE GENOMIC DNA]</scope>
    <source>
        <strain evidence="5">HGW-Wallbacteria-1</strain>
    </source>
</reference>
<dbReference type="CDD" id="cd04301">
    <property type="entry name" value="NAT_SF"/>
    <property type="match status" value="1"/>
</dbReference>
<evidence type="ECO:0000259" key="4">
    <source>
        <dbReference type="PROSITE" id="PS51186"/>
    </source>
</evidence>
<accession>A0A2N1PUY8</accession>
<proteinExistence type="predicted"/>
<dbReference type="PROSITE" id="PS51186">
    <property type="entry name" value="GNAT"/>
    <property type="match status" value="1"/>
</dbReference>
<evidence type="ECO:0000313" key="5">
    <source>
        <dbReference type="EMBL" id="PKK92154.1"/>
    </source>
</evidence>
<keyword evidence="1" id="KW-0808">Transferase</keyword>
<gene>
    <name evidence="5" type="ORF">CVV64_01680</name>
</gene>
<dbReference type="PANTHER" id="PTHR43877">
    <property type="entry name" value="AMINOALKYLPHOSPHONATE N-ACETYLTRANSFERASE-RELATED-RELATED"/>
    <property type="match status" value="1"/>
</dbReference>
<dbReference type="PANTHER" id="PTHR43877:SF2">
    <property type="entry name" value="AMINOALKYLPHOSPHONATE N-ACETYLTRANSFERASE-RELATED"/>
    <property type="match status" value="1"/>
</dbReference>
<dbReference type="AlphaFoldDB" id="A0A2N1PUY8"/>
<dbReference type="InterPro" id="IPR016181">
    <property type="entry name" value="Acyl_CoA_acyltransferase"/>
</dbReference>
<dbReference type="Gene3D" id="3.40.630.30">
    <property type="match status" value="1"/>
</dbReference>
<dbReference type="EMBL" id="PGXC01000001">
    <property type="protein sequence ID" value="PKK92154.1"/>
    <property type="molecule type" value="Genomic_DNA"/>
</dbReference>
<protein>
    <recommendedName>
        <fullName evidence="4">N-acetyltransferase domain-containing protein</fullName>
    </recommendedName>
</protein>
<organism evidence="5 6">
    <name type="scientific">Candidatus Wallbacteria bacterium HGW-Wallbacteria-1</name>
    <dbReference type="NCBI Taxonomy" id="2013854"/>
    <lineage>
        <taxon>Bacteria</taxon>
        <taxon>Candidatus Walliibacteriota</taxon>
    </lineage>
</organism>
<feature type="compositionally biased region" description="Gly residues" evidence="3">
    <location>
        <begin position="199"/>
        <end position="211"/>
    </location>
</feature>
<keyword evidence="2" id="KW-0012">Acyltransferase</keyword>
<evidence type="ECO:0000256" key="3">
    <source>
        <dbReference type="SAM" id="MobiDB-lite"/>
    </source>
</evidence>
<name>A0A2N1PUY8_9BACT</name>
<dbReference type="SUPFAM" id="SSF55729">
    <property type="entry name" value="Acyl-CoA N-acyltransferases (Nat)"/>
    <property type="match status" value="1"/>
</dbReference>
<comment type="caution">
    <text evidence="5">The sequence shown here is derived from an EMBL/GenBank/DDBJ whole genome shotgun (WGS) entry which is preliminary data.</text>
</comment>
<evidence type="ECO:0000256" key="1">
    <source>
        <dbReference type="ARBA" id="ARBA00022679"/>
    </source>
</evidence>
<feature type="region of interest" description="Disordered" evidence="3">
    <location>
        <begin position="170"/>
        <end position="211"/>
    </location>
</feature>
<evidence type="ECO:0000256" key="2">
    <source>
        <dbReference type="ARBA" id="ARBA00023315"/>
    </source>
</evidence>
<dbReference type="InterPro" id="IPR050832">
    <property type="entry name" value="Bact_Acetyltransf"/>
</dbReference>
<dbReference type="Pfam" id="PF00583">
    <property type="entry name" value="Acetyltransf_1"/>
    <property type="match status" value="1"/>
</dbReference>
<evidence type="ECO:0000313" key="6">
    <source>
        <dbReference type="Proteomes" id="UP000233256"/>
    </source>
</evidence>
<dbReference type="GO" id="GO:0016747">
    <property type="term" value="F:acyltransferase activity, transferring groups other than amino-acyl groups"/>
    <property type="evidence" value="ECO:0007669"/>
    <property type="project" value="InterPro"/>
</dbReference>
<dbReference type="Proteomes" id="UP000233256">
    <property type="component" value="Unassembled WGS sequence"/>
</dbReference>